<dbReference type="InterPro" id="IPR005950">
    <property type="entry name" value="ModA"/>
</dbReference>
<protein>
    <submittedName>
        <fullName evidence="4">Molybdate ABC transporter substrate-binding protein</fullName>
    </submittedName>
</protein>
<gene>
    <name evidence="4" type="primary">modA</name>
    <name evidence="4" type="ORF">D2962_00280</name>
</gene>
<name>A0A3G2R9U1_9FIRM</name>
<comment type="similarity">
    <text evidence="1">Belongs to the bacterial solute-binding protein ModA family.</text>
</comment>
<accession>A0A3G2R9U1</accession>
<dbReference type="GO" id="GO:0046872">
    <property type="term" value="F:metal ion binding"/>
    <property type="evidence" value="ECO:0007669"/>
    <property type="project" value="UniProtKB-KW"/>
</dbReference>
<sequence>MAIIADGCGSSESSSQARRQIKRFQDLASPDVKIAIGDPELAPVGKYTVAVLENIGEKDGDLKQKIDKNIITREPNVRAILDKVVNKEVDAGFVYTTDAMIEKDRICVIEIPEEVQVVSEYPVCVLKESDNKPLAEVFFKYILARQGQEVLKKYGFVPAVKDPADFKPGNFQSQTLVVFAAASLTNAFSEMGKSFEQKTGVKVKFQFGASGTLRQKIEGGAVGGEGGADVFAAAGMKDAEILREKGLSGDMAPFVKNKLVVITPKN</sequence>
<dbReference type="GO" id="GO:0015689">
    <property type="term" value="P:molybdate ion transport"/>
    <property type="evidence" value="ECO:0007669"/>
    <property type="project" value="InterPro"/>
</dbReference>
<dbReference type="NCBIfam" id="TIGR01256">
    <property type="entry name" value="modA"/>
    <property type="match status" value="2"/>
</dbReference>
<dbReference type="PANTHER" id="PTHR30632">
    <property type="entry name" value="MOLYBDATE-BINDING PERIPLASMIC PROTEIN"/>
    <property type="match status" value="1"/>
</dbReference>
<keyword evidence="5" id="KW-1185">Reference proteome</keyword>
<dbReference type="SUPFAM" id="SSF53850">
    <property type="entry name" value="Periplasmic binding protein-like II"/>
    <property type="match status" value="2"/>
</dbReference>
<dbReference type="Pfam" id="PF13531">
    <property type="entry name" value="SBP_bac_11"/>
    <property type="match status" value="2"/>
</dbReference>
<dbReference type="PANTHER" id="PTHR30632:SF0">
    <property type="entry name" value="SULFATE-BINDING PROTEIN"/>
    <property type="match status" value="1"/>
</dbReference>
<reference evidence="4 5" key="1">
    <citation type="submission" date="2018-10" db="EMBL/GenBank/DDBJ databases">
        <authorList>
            <person name="Zhang X."/>
        </authorList>
    </citation>
    <scope>NUCLEOTIDE SEQUENCE [LARGE SCALE GENOMIC DNA]</scope>
    <source>
        <strain evidence="4 5">SK-G1</strain>
    </source>
</reference>
<organism evidence="4 5">
    <name type="scientific">Biomaibacter acetigenes</name>
    <dbReference type="NCBI Taxonomy" id="2316383"/>
    <lineage>
        <taxon>Bacteria</taxon>
        <taxon>Bacillati</taxon>
        <taxon>Bacillota</taxon>
        <taxon>Clostridia</taxon>
        <taxon>Thermosediminibacterales</taxon>
        <taxon>Tepidanaerobacteraceae</taxon>
        <taxon>Biomaibacter</taxon>
    </lineage>
</organism>
<keyword evidence="2" id="KW-0479">Metal-binding</keyword>
<evidence type="ECO:0000313" key="4">
    <source>
        <dbReference type="EMBL" id="AYO32139.1"/>
    </source>
</evidence>
<dbReference type="Gene3D" id="3.40.190.10">
    <property type="entry name" value="Periplasmic binding protein-like II"/>
    <property type="match status" value="3"/>
</dbReference>
<evidence type="ECO:0000256" key="1">
    <source>
        <dbReference type="ARBA" id="ARBA00009175"/>
    </source>
</evidence>
<keyword evidence="3" id="KW-0732">Signal</keyword>
<dbReference type="Proteomes" id="UP000280960">
    <property type="component" value="Chromosome"/>
</dbReference>
<evidence type="ECO:0000256" key="3">
    <source>
        <dbReference type="ARBA" id="ARBA00022729"/>
    </source>
</evidence>
<dbReference type="InterPro" id="IPR050682">
    <property type="entry name" value="ModA/WtpA"/>
</dbReference>
<evidence type="ECO:0000256" key="2">
    <source>
        <dbReference type="ARBA" id="ARBA00022723"/>
    </source>
</evidence>
<dbReference type="AlphaFoldDB" id="A0A3G2R9U1"/>
<dbReference type="KEGG" id="bacg:D2962_00280"/>
<evidence type="ECO:0000313" key="5">
    <source>
        <dbReference type="Proteomes" id="UP000280960"/>
    </source>
</evidence>
<dbReference type="EMBL" id="CP033169">
    <property type="protein sequence ID" value="AYO32139.1"/>
    <property type="molecule type" value="Genomic_DNA"/>
</dbReference>
<proteinExistence type="inferred from homology"/>
<dbReference type="GO" id="GO:0030973">
    <property type="term" value="F:molybdate ion binding"/>
    <property type="evidence" value="ECO:0007669"/>
    <property type="project" value="TreeGrafter"/>
</dbReference>